<evidence type="ECO:0000313" key="1">
    <source>
        <dbReference type="Proteomes" id="UP000095283"/>
    </source>
</evidence>
<sequence length="85" mass="9927">MSSLHCFFYVATIHYVSSFSVKNAWNTKIVDQVDFTRASTFLRNCFFTPVQCHLSLSSSRRQMLHSLNSTYHSQPIQEMISLIKY</sequence>
<dbReference type="Proteomes" id="UP000095283">
    <property type="component" value="Unplaced"/>
</dbReference>
<evidence type="ECO:0000313" key="2">
    <source>
        <dbReference type="WBParaSite" id="Hba_12902"/>
    </source>
</evidence>
<accession>A0A1I7X640</accession>
<dbReference type="WBParaSite" id="Hba_12902">
    <property type="protein sequence ID" value="Hba_12902"/>
    <property type="gene ID" value="Hba_12902"/>
</dbReference>
<reference evidence="2" key="1">
    <citation type="submission" date="2016-11" db="UniProtKB">
        <authorList>
            <consortium name="WormBaseParasite"/>
        </authorList>
    </citation>
    <scope>IDENTIFICATION</scope>
</reference>
<dbReference type="AlphaFoldDB" id="A0A1I7X640"/>
<proteinExistence type="predicted"/>
<name>A0A1I7X640_HETBA</name>
<protein>
    <submittedName>
        <fullName evidence="2">Secreted protein</fullName>
    </submittedName>
</protein>
<keyword evidence="1" id="KW-1185">Reference proteome</keyword>
<organism evidence="1 2">
    <name type="scientific">Heterorhabditis bacteriophora</name>
    <name type="common">Entomopathogenic nematode worm</name>
    <dbReference type="NCBI Taxonomy" id="37862"/>
    <lineage>
        <taxon>Eukaryota</taxon>
        <taxon>Metazoa</taxon>
        <taxon>Ecdysozoa</taxon>
        <taxon>Nematoda</taxon>
        <taxon>Chromadorea</taxon>
        <taxon>Rhabditida</taxon>
        <taxon>Rhabditina</taxon>
        <taxon>Rhabditomorpha</taxon>
        <taxon>Strongyloidea</taxon>
        <taxon>Heterorhabditidae</taxon>
        <taxon>Heterorhabditis</taxon>
    </lineage>
</organism>